<feature type="transmembrane region" description="Helical" evidence="6">
    <location>
        <begin position="410"/>
        <end position="428"/>
    </location>
</feature>
<accession>A0A810Q5M0</accession>
<proteinExistence type="predicted"/>
<evidence type="ECO:0000256" key="5">
    <source>
        <dbReference type="ARBA" id="ARBA00023136"/>
    </source>
</evidence>
<sequence length="516" mass="56338">MKLNYKRIILVGFAFFLIQAFWQAYDNTIPMILTNKFGMSQAWSGAIMALDNVLALFMLPLFGAISDKHHSKWGRRTPFIVVGTLIAAVMLIALSFVDNAQLHHISDVAAIDDPAALETIYDREADETLLTPGGQKFVLSRQFTKEEFTQIRSQITVDGAAVTNPDYTNYVMPARQACAWDATAKSPVTLVFFIALLLVILVSMAVFRSPAVALMPDVTLKPLRSKANAVINLMGSAGGILVLVLGMVFATSAVRNSLMSYTGYFAVIAAIMLAALVVFMLTVRENEWAAEMQQQSVELGLEDKEEAATGERKLSVDEVKSLIFLLLSIVLWFFGYNAVTSKYSVYASNILHKDYNLTLIIAQAAAIISYLPVGFIASKVGRKKTILAGVVMLTAAFTTASFMSAESPTMLMNAMFALAGIAWATINVNSFPMVVEMCSGGNVGKYTGFYYTASMAAQVATPMLSGLLMDRMGMHVLFPYAAVFTALAFVTMLFVRHGDSKPEAKRGLEALDEMED</sequence>
<evidence type="ECO:0000256" key="2">
    <source>
        <dbReference type="ARBA" id="ARBA00022448"/>
    </source>
</evidence>
<dbReference type="InterPro" id="IPR036259">
    <property type="entry name" value="MFS_trans_sf"/>
</dbReference>
<dbReference type="InterPro" id="IPR011701">
    <property type="entry name" value="MFS"/>
</dbReference>
<dbReference type="InterPro" id="IPR020846">
    <property type="entry name" value="MFS_dom"/>
</dbReference>
<gene>
    <name evidence="8" type="ORF">MM50RIKEN_04940</name>
</gene>
<keyword evidence="3 6" id="KW-0812">Transmembrane</keyword>
<feature type="transmembrane region" description="Helical" evidence="6">
    <location>
        <begin position="261"/>
        <end position="283"/>
    </location>
</feature>
<dbReference type="RefSeq" id="WP_213541597.1">
    <property type="nucleotide sequence ID" value="NZ_AP023418.1"/>
</dbReference>
<dbReference type="PROSITE" id="PS50850">
    <property type="entry name" value="MFS"/>
    <property type="match status" value="1"/>
</dbReference>
<keyword evidence="5 6" id="KW-0472">Membrane</keyword>
<dbReference type="Pfam" id="PF13347">
    <property type="entry name" value="MFS_2"/>
    <property type="match status" value="1"/>
</dbReference>
<keyword evidence="4 6" id="KW-1133">Transmembrane helix</keyword>
<feature type="transmembrane region" description="Helical" evidence="6">
    <location>
        <begin position="190"/>
        <end position="208"/>
    </location>
</feature>
<evidence type="ECO:0000256" key="1">
    <source>
        <dbReference type="ARBA" id="ARBA00004651"/>
    </source>
</evidence>
<feature type="transmembrane region" description="Helical" evidence="6">
    <location>
        <begin position="475"/>
        <end position="495"/>
    </location>
</feature>
<dbReference type="GO" id="GO:0005886">
    <property type="term" value="C:plasma membrane"/>
    <property type="evidence" value="ECO:0007669"/>
    <property type="project" value="UniProtKB-SubCell"/>
</dbReference>
<organism evidence="8 9">
    <name type="scientific">Vescimonas coprocola</name>
    <dbReference type="NCBI Taxonomy" id="2714355"/>
    <lineage>
        <taxon>Bacteria</taxon>
        <taxon>Bacillati</taxon>
        <taxon>Bacillota</taxon>
        <taxon>Clostridia</taxon>
        <taxon>Eubacteriales</taxon>
        <taxon>Oscillospiraceae</taxon>
        <taxon>Vescimonas</taxon>
    </lineage>
</organism>
<protein>
    <recommendedName>
        <fullName evidence="7">Major facilitator superfamily (MFS) profile domain-containing protein</fullName>
    </recommendedName>
</protein>
<name>A0A810Q5M0_9FIRM</name>
<dbReference type="Proteomes" id="UP000681035">
    <property type="component" value="Chromosome"/>
</dbReference>
<dbReference type="Gene3D" id="1.20.1250.20">
    <property type="entry name" value="MFS general substrate transporter like domains"/>
    <property type="match status" value="3"/>
</dbReference>
<reference evidence="8" key="1">
    <citation type="submission" date="2020-09" db="EMBL/GenBank/DDBJ databases">
        <title>New species isolated from human feces.</title>
        <authorList>
            <person name="Kitahara M."/>
            <person name="Shigeno Y."/>
            <person name="Shime M."/>
            <person name="Matsumoto Y."/>
            <person name="Nakamura S."/>
            <person name="Motooka D."/>
            <person name="Fukuoka S."/>
            <person name="Nishikawa H."/>
            <person name="Benno Y."/>
        </authorList>
    </citation>
    <scope>NUCLEOTIDE SEQUENCE</scope>
    <source>
        <strain evidence="8">MM50</strain>
    </source>
</reference>
<dbReference type="Pfam" id="PF07690">
    <property type="entry name" value="MFS_1"/>
    <property type="match status" value="1"/>
</dbReference>
<feature type="domain" description="Major facilitator superfamily (MFS) profile" evidence="7">
    <location>
        <begin position="1"/>
        <end position="500"/>
    </location>
</feature>
<dbReference type="PANTHER" id="PTHR23528:SF1">
    <property type="entry name" value="MAJOR FACILITATOR SUPERFAMILY (MFS) PROFILE DOMAIN-CONTAINING PROTEIN"/>
    <property type="match status" value="1"/>
</dbReference>
<feature type="transmembrane region" description="Helical" evidence="6">
    <location>
        <begin position="42"/>
        <end position="65"/>
    </location>
</feature>
<keyword evidence="2" id="KW-0813">Transport</keyword>
<comment type="subcellular location">
    <subcellularLocation>
        <location evidence="1">Cell membrane</location>
        <topology evidence="1">Multi-pass membrane protein</topology>
    </subcellularLocation>
</comment>
<dbReference type="SUPFAM" id="SSF103473">
    <property type="entry name" value="MFS general substrate transporter"/>
    <property type="match status" value="2"/>
</dbReference>
<feature type="transmembrane region" description="Helical" evidence="6">
    <location>
        <begin position="229"/>
        <end position="249"/>
    </location>
</feature>
<feature type="transmembrane region" description="Helical" evidence="6">
    <location>
        <begin position="322"/>
        <end position="339"/>
    </location>
</feature>
<evidence type="ECO:0000256" key="3">
    <source>
        <dbReference type="ARBA" id="ARBA00022692"/>
    </source>
</evidence>
<evidence type="ECO:0000313" key="9">
    <source>
        <dbReference type="Proteomes" id="UP000681035"/>
    </source>
</evidence>
<dbReference type="EMBL" id="AP023418">
    <property type="protein sequence ID" value="BCK80731.1"/>
    <property type="molecule type" value="Genomic_DNA"/>
</dbReference>
<feature type="transmembrane region" description="Helical" evidence="6">
    <location>
        <begin position="77"/>
        <end position="97"/>
    </location>
</feature>
<feature type="transmembrane region" description="Helical" evidence="6">
    <location>
        <begin position="359"/>
        <end position="378"/>
    </location>
</feature>
<evidence type="ECO:0000256" key="6">
    <source>
        <dbReference type="SAM" id="Phobius"/>
    </source>
</evidence>
<keyword evidence="9" id="KW-1185">Reference proteome</keyword>
<dbReference type="KEGG" id="vcop:MM50RIKEN_04940"/>
<evidence type="ECO:0000259" key="7">
    <source>
        <dbReference type="PROSITE" id="PS50850"/>
    </source>
</evidence>
<feature type="transmembrane region" description="Helical" evidence="6">
    <location>
        <begin position="385"/>
        <end position="404"/>
    </location>
</feature>
<dbReference type="AlphaFoldDB" id="A0A810Q5M0"/>
<feature type="transmembrane region" description="Helical" evidence="6">
    <location>
        <begin position="449"/>
        <end position="469"/>
    </location>
</feature>
<dbReference type="GO" id="GO:0022857">
    <property type="term" value="F:transmembrane transporter activity"/>
    <property type="evidence" value="ECO:0007669"/>
    <property type="project" value="InterPro"/>
</dbReference>
<evidence type="ECO:0000256" key="4">
    <source>
        <dbReference type="ARBA" id="ARBA00022989"/>
    </source>
</evidence>
<dbReference type="PANTHER" id="PTHR23528">
    <property type="match status" value="1"/>
</dbReference>
<evidence type="ECO:0000313" key="8">
    <source>
        <dbReference type="EMBL" id="BCK80731.1"/>
    </source>
</evidence>